<dbReference type="PANTHER" id="PTHR14226:SF57">
    <property type="entry name" value="BLR7027 PROTEIN"/>
    <property type="match status" value="1"/>
</dbReference>
<evidence type="ECO:0000259" key="5">
    <source>
        <dbReference type="PROSITE" id="PS51635"/>
    </source>
</evidence>
<evidence type="ECO:0000256" key="4">
    <source>
        <dbReference type="PROSITE-ProRule" id="PRU01161"/>
    </source>
</evidence>
<keyword evidence="1 4" id="KW-0378">Hydrolase</keyword>
<sequence>MEANRAGSNGAHNADRAQSRRTALVLPGGGARGAYQVGVLRAIAERIEPGSNPFPIICGVSAGAINAASLASHADEFVTGIDRLEEFWSSMFCGRIYRTDALAVLRSALQWAASLPLGGRWVPHPPSLLDNRPLRHFLESALQLEGIDRSIRNGALHGVAVTASGYTCASAVSFYQAAPSVEPWQRARRFGQPASLAVDHLLASAALPLIFPAERIGQEYFGDGGMRMITPLSPAIHLGADRLLVISTRDEHPDPSPEHPAPYPSLGEIGGYLLDTIFMDTLNSDLNRLNRINRTLSLVPPERRPETGLKPIRSLVIRPSRDLRTLTRDHVANIPRAVRLLLRSLGGWGRDWRLASYLLFEAPYCRELMALGYRDGCAMEDVLRGFLEGSDTPVPAGLEA</sequence>
<dbReference type="EMBL" id="JAZHOG010000007">
    <property type="protein sequence ID" value="MEJ8568379.1"/>
    <property type="molecule type" value="Genomic_DNA"/>
</dbReference>
<dbReference type="Pfam" id="PF01734">
    <property type="entry name" value="Patatin"/>
    <property type="match status" value="1"/>
</dbReference>
<accession>A0AAW9R7E2</accession>
<dbReference type="PANTHER" id="PTHR14226">
    <property type="entry name" value="NEUROPATHY TARGET ESTERASE/SWISS CHEESE D.MELANOGASTER"/>
    <property type="match status" value="1"/>
</dbReference>
<keyword evidence="2 4" id="KW-0442">Lipid degradation</keyword>
<dbReference type="InterPro" id="IPR050301">
    <property type="entry name" value="NTE"/>
</dbReference>
<organism evidence="6 7">
    <name type="scientific">Elongatibacter sediminis</name>
    <dbReference type="NCBI Taxonomy" id="3119006"/>
    <lineage>
        <taxon>Bacteria</taxon>
        <taxon>Pseudomonadati</taxon>
        <taxon>Pseudomonadota</taxon>
        <taxon>Gammaproteobacteria</taxon>
        <taxon>Chromatiales</taxon>
        <taxon>Wenzhouxiangellaceae</taxon>
        <taxon>Elongatibacter</taxon>
    </lineage>
</organism>
<comment type="caution">
    <text evidence="6">The sequence shown here is derived from an EMBL/GenBank/DDBJ whole genome shotgun (WGS) entry which is preliminary data.</text>
</comment>
<keyword evidence="7" id="KW-1185">Reference proteome</keyword>
<evidence type="ECO:0000313" key="6">
    <source>
        <dbReference type="EMBL" id="MEJ8568379.1"/>
    </source>
</evidence>
<dbReference type="Proteomes" id="UP001359886">
    <property type="component" value="Unassembled WGS sequence"/>
</dbReference>
<dbReference type="GO" id="GO:0016042">
    <property type="term" value="P:lipid catabolic process"/>
    <property type="evidence" value="ECO:0007669"/>
    <property type="project" value="UniProtKB-UniRule"/>
</dbReference>
<proteinExistence type="predicted"/>
<feature type="active site" description="Nucleophile" evidence="4">
    <location>
        <position position="61"/>
    </location>
</feature>
<evidence type="ECO:0000256" key="2">
    <source>
        <dbReference type="ARBA" id="ARBA00022963"/>
    </source>
</evidence>
<dbReference type="InterPro" id="IPR002641">
    <property type="entry name" value="PNPLA_dom"/>
</dbReference>
<dbReference type="InterPro" id="IPR016035">
    <property type="entry name" value="Acyl_Trfase/lysoPLipase"/>
</dbReference>
<feature type="short sequence motif" description="GXSXG" evidence="4">
    <location>
        <begin position="59"/>
        <end position="63"/>
    </location>
</feature>
<dbReference type="GO" id="GO:0016787">
    <property type="term" value="F:hydrolase activity"/>
    <property type="evidence" value="ECO:0007669"/>
    <property type="project" value="UniProtKB-UniRule"/>
</dbReference>
<evidence type="ECO:0000313" key="7">
    <source>
        <dbReference type="Proteomes" id="UP001359886"/>
    </source>
</evidence>
<feature type="short sequence motif" description="GXGXXG" evidence="4">
    <location>
        <begin position="28"/>
        <end position="33"/>
    </location>
</feature>
<dbReference type="PROSITE" id="PS51635">
    <property type="entry name" value="PNPLA"/>
    <property type="match status" value="1"/>
</dbReference>
<name>A0AAW9R7E2_9GAMM</name>
<reference evidence="6 7" key="1">
    <citation type="submission" date="2024-02" db="EMBL/GenBank/DDBJ databases">
        <title>A novel Wenzhouxiangellaceae bacterium, isolated from coastal sediments.</title>
        <authorList>
            <person name="Du Z.-J."/>
            <person name="Ye Y.-Q."/>
            <person name="Zhang X.-Y."/>
        </authorList>
    </citation>
    <scope>NUCLEOTIDE SEQUENCE [LARGE SCALE GENOMIC DNA]</scope>
    <source>
        <strain evidence="6 7">CH-27</strain>
    </source>
</reference>
<gene>
    <name evidence="6" type="ORF">V3330_12155</name>
</gene>
<feature type="short sequence motif" description="DGA/G" evidence="4">
    <location>
        <begin position="223"/>
        <end position="225"/>
    </location>
</feature>
<feature type="active site" description="Proton acceptor" evidence="4">
    <location>
        <position position="223"/>
    </location>
</feature>
<dbReference type="AlphaFoldDB" id="A0AAW9R7E2"/>
<dbReference type="Gene3D" id="3.40.1090.10">
    <property type="entry name" value="Cytosolic phospholipase A2 catalytic domain"/>
    <property type="match status" value="1"/>
</dbReference>
<dbReference type="CDD" id="cd07209">
    <property type="entry name" value="Pat_hypo_Ecoli_Z1214_like"/>
    <property type="match status" value="1"/>
</dbReference>
<keyword evidence="3 4" id="KW-0443">Lipid metabolism</keyword>
<dbReference type="RefSeq" id="WP_354695696.1">
    <property type="nucleotide sequence ID" value="NZ_JAZHOG010000007.1"/>
</dbReference>
<evidence type="ECO:0000256" key="1">
    <source>
        <dbReference type="ARBA" id="ARBA00022801"/>
    </source>
</evidence>
<protein>
    <submittedName>
        <fullName evidence="6">Patatin-like phospholipase family protein</fullName>
    </submittedName>
</protein>
<evidence type="ECO:0000256" key="3">
    <source>
        <dbReference type="ARBA" id="ARBA00023098"/>
    </source>
</evidence>
<feature type="domain" description="PNPLA" evidence="5">
    <location>
        <begin position="24"/>
        <end position="236"/>
    </location>
</feature>
<dbReference type="SUPFAM" id="SSF52151">
    <property type="entry name" value="FabD/lysophospholipase-like"/>
    <property type="match status" value="1"/>
</dbReference>